<protein>
    <submittedName>
        <fullName evidence="2">GNAT family N-acetyltransferase</fullName>
    </submittedName>
</protein>
<dbReference type="PROSITE" id="PS51186">
    <property type="entry name" value="GNAT"/>
    <property type="match status" value="1"/>
</dbReference>
<proteinExistence type="predicted"/>
<sequence>MQLDIVDTITAEDQEALLTGLRAYNEQFVDTRTWGNLAVFARDDDGTLIGGVIGRRKGEWLDISYVWVSSAVRGSGVGSQIMLAAEEEAKRKGCLNALVDTVSFQARPFYEKLGYQLQMTLPDFPNQGMQRHYLTKAL</sequence>
<accession>A0ABX8JT67</accession>
<organism evidence="2 3">
    <name type="scientific">Leclercia pneumoniae</name>
    <dbReference type="NCBI Taxonomy" id="2815358"/>
    <lineage>
        <taxon>Bacteria</taxon>
        <taxon>Pseudomonadati</taxon>
        <taxon>Pseudomonadota</taxon>
        <taxon>Gammaproteobacteria</taxon>
        <taxon>Enterobacterales</taxon>
        <taxon>Enterobacteriaceae</taxon>
        <taxon>Leclercia</taxon>
    </lineage>
</organism>
<feature type="domain" description="N-acetyltransferase" evidence="1">
    <location>
        <begin position="1"/>
        <end position="138"/>
    </location>
</feature>
<gene>
    <name evidence="2" type="ORF">KQ929_20285</name>
</gene>
<dbReference type="Pfam" id="PF00583">
    <property type="entry name" value="Acetyltransf_1"/>
    <property type="match status" value="1"/>
</dbReference>
<evidence type="ECO:0000259" key="1">
    <source>
        <dbReference type="PROSITE" id="PS51186"/>
    </source>
</evidence>
<dbReference type="InterPro" id="IPR016181">
    <property type="entry name" value="Acyl_CoA_acyltransferase"/>
</dbReference>
<dbReference type="CDD" id="cd04301">
    <property type="entry name" value="NAT_SF"/>
    <property type="match status" value="1"/>
</dbReference>
<dbReference type="Proteomes" id="UP000683497">
    <property type="component" value="Chromosome"/>
</dbReference>
<dbReference type="RefSeq" id="WP_207292703.1">
    <property type="nucleotide sequence ID" value="NZ_CP071383.1"/>
</dbReference>
<dbReference type="EMBL" id="CP076838">
    <property type="protein sequence ID" value="QWW79517.1"/>
    <property type="molecule type" value="Genomic_DNA"/>
</dbReference>
<dbReference type="InterPro" id="IPR000182">
    <property type="entry name" value="GNAT_dom"/>
</dbReference>
<dbReference type="SUPFAM" id="SSF55729">
    <property type="entry name" value="Acyl-CoA N-acyltransferases (Nat)"/>
    <property type="match status" value="1"/>
</dbReference>
<evidence type="ECO:0000313" key="3">
    <source>
        <dbReference type="Proteomes" id="UP000683497"/>
    </source>
</evidence>
<keyword evidence="3" id="KW-1185">Reference proteome</keyword>
<name>A0ABX8JT67_9ENTR</name>
<dbReference type="Gene3D" id="3.40.630.30">
    <property type="match status" value="1"/>
</dbReference>
<evidence type="ECO:0000313" key="2">
    <source>
        <dbReference type="EMBL" id="QWW79517.1"/>
    </source>
</evidence>
<reference evidence="2 3" key="1">
    <citation type="submission" date="2021-06" db="EMBL/GenBank/DDBJ databases">
        <title>Leclercia pneumoniae sp. nov.</title>
        <authorList>
            <person name="Hoenemann M."/>
            <person name="Viehweger A."/>
            <person name="Dietze N."/>
        </authorList>
    </citation>
    <scope>NUCLEOTIDE SEQUENCE [LARGE SCALE GENOMIC DNA]</scope>
    <source>
        <strain evidence="3">49125</strain>
    </source>
</reference>